<name>A0A1R2BTX4_9CILI</name>
<proteinExistence type="predicted"/>
<dbReference type="EMBL" id="MPUH01000431">
    <property type="protein sequence ID" value="OMJ80269.1"/>
    <property type="molecule type" value="Genomic_DNA"/>
</dbReference>
<comment type="caution">
    <text evidence="3">The sequence shown here is derived from an EMBL/GenBank/DDBJ whole genome shotgun (WGS) entry which is preliminary data.</text>
</comment>
<feature type="region of interest" description="Disordered" evidence="2">
    <location>
        <begin position="185"/>
        <end position="205"/>
    </location>
</feature>
<dbReference type="OrthoDB" id="325157at2759"/>
<keyword evidence="4" id="KW-1185">Reference proteome</keyword>
<evidence type="ECO:0000256" key="1">
    <source>
        <dbReference type="SAM" id="Coils"/>
    </source>
</evidence>
<reference evidence="3 4" key="1">
    <citation type="submission" date="2016-11" db="EMBL/GenBank/DDBJ databases">
        <title>The macronuclear genome of Stentor coeruleus: a giant cell with tiny introns.</title>
        <authorList>
            <person name="Slabodnick M."/>
            <person name="Ruby J.G."/>
            <person name="Reiff S.B."/>
            <person name="Swart E.C."/>
            <person name="Gosai S."/>
            <person name="Prabakaran S."/>
            <person name="Witkowska E."/>
            <person name="Larue G.E."/>
            <person name="Fisher S."/>
            <person name="Freeman R.M."/>
            <person name="Gunawardena J."/>
            <person name="Chu W."/>
            <person name="Stover N.A."/>
            <person name="Gregory B.D."/>
            <person name="Nowacki M."/>
            <person name="Derisi J."/>
            <person name="Roy S.W."/>
            <person name="Marshall W.F."/>
            <person name="Sood P."/>
        </authorList>
    </citation>
    <scope>NUCLEOTIDE SEQUENCE [LARGE SCALE GENOMIC DNA]</scope>
    <source>
        <strain evidence="3">WM001</strain>
    </source>
</reference>
<feature type="coiled-coil region" evidence="1">
    <location>
        <begin position="65"/>
        <end position="150"/>
    </location>
</feature>
<keyword evidence="1" id="KW-0175">Coiled coil</keyword>
<evidence type="ECO:0000256" key="2">
    <source>
        <dbReference type="SAM" id="MobiDB-lite"/>
    </source>
</evidence>
<sequence length="226" mass="26405">MDTLDLDYTSMVDFSVQGSIFGTKVLDEISKIDNNESREILIKLSKAEVKISKLAAACKARDTEIIRLEKANTELKNLLKSTDIEEISLQLQHMQYLNKALEQKFQEAQIRIYNMDKAEKKEIKEAKFKIYELEKDKNYLEECVQNLKDQMAMMEYEKCYLQSRNENLEKRIKYMENEKESCGVMEMSPRKEFKERPGSVEYPQKSSLSSALRLLQEFPLARGQGN</sequence>
<protein>
    <submittedName>
        <fullName evidence="3">Uncharacterized protein</fullName>
    </submittedName>
</protein>
<feature type="compositionally biased region" description="Basic and acidic residues" evidence="2">
    <location>
        <begin position="188"/>
        <end position="198"/>
    </location>
</feature>
<gene>
    <name evidence="3" type="ORF">SteCoe_19527</name>
</gene>
<accession>A0A1R2BTX4</accession>
<organism evidence="3 4">
    <name type="scientific">Stentor coeruleus</name>
    <dbReference type="NCBI Taxonomy" id="5963"/>
    <lineage>
        <taxon>Eukaryota</taxon>
        <taxon>Sar</taxon>
        <taxon>Alveolata</taxon>
        <taxon>Ciliophora</taxon>
        <taxon>Postciliodesmatophora</taxon>
        <taxon>Heterotrichea</taxon>
        <taxon>Heterotrichida</taxon>
        <taxon>Stentoridae</taxon>
        <taxon>Stentor</taxon>
    </lineage>
</organism>
<evidence type="ECO:0000313" key="4">
    <source>
        <dbReference type="Proteomes" id="UP000187209"/>
    </source>
</evidence>
<dbReference type="AlphaFoldDB" id="A0A1R2BTX4"/>
<dbReference type="Proteomes" id="UP000187209">
    <property type="component" value="Unassembled WGS sequence"/>
</dbReference>
<evidence type="ECO:0000313" key="3">
    <source>
        <dbReference type="EMBL" id="OMJ80269.1"/>
    </source>
</evidence>